<name>A0A1G7J987_9BACL</name>
<accession>A0A1G7J987</accession>
<evidence type="ECO:0000259" key="1">
    <source>
        <dbReference type="Pfam" id="PF04480"/>
    </source>
</evidence>
<feature type="domain" description="DUF559" evidence="1">
    <location>
        <begin position="65"/>
        <end position="131"/>
    </location>
</feature>
<dbReference type="EMBL" id="FNBG01000007">
    <property type="protein sequence ID" value="SDF21049.1"/>
    <property type="molecule type" value="Genomic_DNA"/>
</dbReference>
<sequence>MNFEDSHDAFIQYHLMKRTGERRGRLGRGHREAEKLFCQNVWWPLRGNFDGLHPEFEVLDWRGMSYFCDFVWLKQPLKLVIEIKGFGPHVRDMDRQKYCNELNRETFLSSMGYQVISFAYDDVAHRPEICITLLRMVLGRFQSSSSPISLESLIEREIIRLAYTLSRPLRPIDVKTHLDINHRTAVRTLQSLASKGIFSSTPGIKGKHVVRYELQQCALQLL</sequence>
<dbReference type="STRING" id="670482.SAMN04488542_10753"/>
<protein>
    <recommendedName>
        <fullName evidence="1">DUF559 domain-containing protein</fullName>
    </recommendedName>
</protein>
<reference evidence="2 3" key="1">
    <citation type="submission" date="2016-10" db="EMBL/GenBank/DDBJ databases">
        <authorList>
            <person name="de Groot N.N."/>
        </authorList>
    </citation>
    <scope>NUCLEOTIDE SEQUENCE [LARGE SCALE GENOMIC DNA]</scope>
    <source>
        <strain evidence="2 3">DSM 28129</strain>
    </source>
</reference>
<dbReference type="Pfam" id="PF04480">
    <property type="entry name" value="DUF559"/>
    <property type="match status" value="1"/>
</dbReference>
<dbReference type="AlphaFoldDB" id="A0A1G7J987"/>
<keyword evidence="3" id="KW-1185">Reference proteome</keyword>
<evidence type="ECO:0000313" key="2">
    <source>
        <dbReference type="EMBL" id="SDF21049.1"/>
    </source>
</evidence>
<dbReference type="InterPro" id="IPR007569">
    <property type="entry name" value="DUF559"/>
</dbReference>
<dbReference type="Proteomes" id="UP000198972">
    <property type="component" value="Unassembled WGS sequence"/>
</dbReference>
<dbReference type="OrthoDB" id="2677830at2"/>
<organism evidence="2 3">
    <name type="scientific">Fontibacillus panacisegetis</name>
    <dbReference type="NCBI Taxonomy" id="670482"/>
    <lineage>
        <taxon>Bacteria</taxon>
        <taxon>Bacillati</taxon>
        <taxon>Bacillota</taxon>
        <taxon>Bacilli</taxon>
        <taxon>Bacillales</taxon>
        <taxon>Paenibacillaceae</taxon>
        <taxon>Fontibacillus</taxon>
    </lineage>
</organism>
<proteinExistence type="predicted"/>
<evidence type="ECO:0000313" key="3">
    <source>
        <dbReference type="Proteomes" id="UP000198972"/>
    </source>
</evidence>
<gene>
    <name evidence="2" type="ORF">SAMN04488542_10753</name>
</gene>